<dbReference type="SUPFAM" id="SSF49879">
    <property type="entry name" value="SMAD/FHA domain"/>
    <property type="match status" value="1"/>
</dbReference>
<comment type="catalytic activity">
    <reaction evidence="1">
        <text>ATP + protein L-histidine = ADP + protein N-phospho-L-histidine.</text>
        <dbReference type="EC" id="2.7.13.3"/>
    </reaction>
</comment>
<keyword evidence="4 12" id="KW-0808">Transferase</keyword>
<keyword evidence="6 12" id="KW-0418">Kinase</keyword>
<evidence type="ECO:0000256" key="8">
    <source>
        <dbReference type="ARBA" id="ARBA00023012"/>
    </source>
</evidence>
<evidence type="ECO:0000256" key="2">
    <source>
        <dbReference type="ARBA" id="ARBA00012438"/>
    </source>
</evidence>
<dbReference type="Gene3D" id="2.60.200.20">
    <property type="match status" value="1"/>
</dbReference>
<dbReference type="AlphaFoldDB" id="A0A5B1CMR2"/>
<dbReference type="SUPFAM" id="SSF47384">
    <property type="entry name" value="Homodimeric domain of signal transducing histidine kinase"/>
    <property type="match status" value="1"/>
</dbReference>
<dbReference type="PANTHER" id="PTHR43065">
    <property type="entry name" value="SENSOR HISTIDINE KINASE"/>
    <property type="match status" value="1"/>
</dbReference>
<keyword evidence="13" id="KW-1185">Reference proteome</keyword>
<evidence type="ECO:0000256" key="7">
    <source>
        <dbReference type="ARBA" id="ARBA00022840"/>
    </source>
</evidence>
<dbReference type="CDD" id="cd00060">
    <property type="entry name" value="FHA"/>
    <property type="match status" value="1"/>
</dbReference>
<dbReference type="Proteomes" id="UP000322699">
    <property type="component" value="Unassembled WGS sequence"/>
</dbReference>
<keyword evidence="3" id="KW-0597">Phosphoprotein</keyword>
<keyword evidence="7" id="KW-0067">ATP-binding</keyword>
<dbReference type="SUPFAM" id="SSF55781">
    <property type="entry name" value="GAF domain-like"/>
    <property type="match status" value="1"/>
</dbReference>
<dbReference type="PROSITE" id="PS50006">
    <property type="entry name" value="FHA_DOMAIN"/>
    <property type="match status" value="1"/>
</dbReference>
<dbReference type="SMART" id="SM00240">
    <property type="entry name" value="FHA"/>
    <property type="match status" value="1"/>
</dbReference>
<dbReference type="SMART" id="SM00387">
    <property type="entry name" value="HATPase_c"/>
    <property type="match status" value="1"/>
</dbReference>
<dbReference type="InterPro" id="IPR003594">
    <property type="entry name" value="HATPase_dom"/>
</dbReference>
<dbReference type="Pfam" id="PF13185">
    <property type="entry name" value="GAF_2"/>
    <property type="match status" value="1"/>
</dbReference>
<dbReference type="GO" id="GO:0000155">
    <property type="term" value="F:phosphorelay sensor kinase activity"/>
    <property type="evidence" value="ECO:0007669"/>
    <property type="project" value="InterPro"/>
</dbReference>
<dbReference type="InterPro" id="IPR036890">
    <property type="entry name" value="HATPase_C_sf"/>
</dbReference>
<dbReference type="CDD" id="cd00075">
    <property type="entry name" value="HATPase"/>
    <property type="match status" value="1"/>
</dbReference>
<evidence type="ECO:0000313" key="12">
    <source>
        <dbReference type="EMBL" id="KAA1261205.1"/>
    </source>
</evidence>
<evidence type="ECO:0000256" key="6">
    <source>
        <dbReference type="ARBA" id="ARBA00022777"/>
    </source>
</evidence>
<dbReference type="InterPro" id="IPR003018">
    <property type="entry name" value="GAF"/>
</dbReference>
<keyword evidence="8" id="KW-0902">Two-component regulatory system</keyword>
<evidence type="ECO:0000256" key="3">
    <source>
        <dbReference type="ARBA" id="ARBA00022553"/>
    </source>
</evidence>
<sequence length="624" mass="68111">MASLFVVRGRDQGKHFQLSRGAIKIGRDRNSEIQLSDSESSRHHAEIHSDSTDGFELVDLNSSNGTRVNGKAIDRVGLASGDRIEIGSTLLIFTGTTHTTSTSSLSSSEDGSRYLATGSRIRSGKEMEAAHGVDIVQKSQVDASRIVSSLSQAGVAPFESPVQSLADDQGPQSQDQQRHLESGLNDADRSLEVMYLTAIAVGRTDDLGEVLNRVLRLVFDWVEADRGCIMLRDNESDDLRAAARCDRDDAKNSVRGKPISISQTILQWVMEKKQGVRTSDARDDVRFDAAASIVTAGVREALCVPLQGRYGIVGALYVDTYTTPGNLIASGNKKRFNDDHLRLITAIGHQAALAIEDTTYYSALVQSERLAVMGQTIATLSHHIKNILQGISGGSYLIESGLGRDDTDAVRRGWSIVDRNQERISNLVMDMLTFSKEREPERVDADLNETVHDVLELMQARAGELGVELGSDLGTDLPVASFDQDGMHRAIMNLVTNAIDAASGMMAVEDDFDSDDSEDQEIKESPKVFVQTTFDPKTGWMIDVVDNGPGVAPEDREKIFSLFESRKGMRGTGLGLPVSAKIMREHGGEIDIVQPENVSGTCFRLRLPPIGTRTSEMENRKTLS</sequence>
<evidence type="ECO:0000256" key="4">
    <source>
        <dbReference type="ARBA" id="ARBA00022679"/>
    </source>
</evidence>
<dbReference type="Pfam" id="PF02518">
    <property type="entry name" value="HATPase_c"/>
    <property type="match status" value="1"/>
</dbReference>
<dbReference type="RefSeq" id="WP_068259867.1">
    <property type="nucleotide sequence ID" value="NZ_LWSK01000013.1"/>
</dbReference>
<keyword evidence="5" id="KW-0547">Nucleotide-binding</keyword>
<dbReference type="EMBL" id="VRLW01000001">
    <property type="protein sequence ID" value="KAA1261205.1"/>
    <property type="molecule type" value="Genomic_DNA"/>
</dbReference>
<evidence type="ECO:0000256" key="5">
    <source>
        <dbReference type="ARBA" id="ARBA00022741"/>
    </source>
</evidence>
<comment type="caution">
    <text evidence="12">The sequence shown here is derived from an EMBL/GenBank/DDBJ whole genome shotgun (WGS) entry which is preliminary data.</text>
</comment>
<dbReference type="PRINTS" id="PR00344">
    <property type="entry name" value="BCTRLSENSOR"/>
</dbReference>
<dbReference type="InterPro" id="IPR004358">
    <property type="entry name" value="Sig_transdc_His_kin-like_C"/>
</dbReference>
<evidence type="ECO:0000259" key="11">
    <source>
        <dbReference type="PROSITE" id="PS50109"/>
    </source>
</evidence>
<protein>
    <recommendedName>
        <fullName evidence="2">histidine kinase</fullName>
        <ecNumber evidence="2">2.7.13.3</ecNumber>
    </recommendedName>
</protein>
<name>A0A5B1CMR2_9BACT</name>
<dbReference type="OrthoDB" id="9765274at2"/>
<dbReference type="Gene3D" id="3.30.450.40">
    <property type="match status" value="1"/>
</dbReference>
<dbReference type="Pfam" id="PF00512">
    <property type="entry name" value="HisKA"/>
    <property type="match status" value="1"/>
</dbReference>
<dbReference type="EC" id="2.7.13.3" evidence="2"/>
<evidence type="ECO:0000259" key="10">
    <source>
        <dbReference type="PROSITE" id="PS50006"/>
    </source>
</evidence>
<evidence type="ECO:0000313" key="13">
    <source>
        <dbReference type="Proteomes" id="UP000322699"/>
    </source>
</evidence>
<dbReference type="InterPro" id="IPR003661">
    <property type="entry name" value="HisK_dim/P_dom"/>
</dbReference>
<feature type="domain" description="Histidine kinase" evidence="11">
    <location>
        <begin position="379"/>
        <end position="611"/>
    </location>
</feature>
<reference evidence="12 13" key="1">
    <citation type="submission" date="2019-08" db="EMBL/GenBank/DDBJ databases">
        <title>Deep-cultivation of Planctomycetes and their phenomic and genomic characterization uncovers novel biology.</title>
        <authorList>
            <person name="Wiegand S."/>
            <person name="Jogler M."/>
            <person name="Boedeker C."/>
            <person name="Pinto D."/>
            <person name="Vollmers J."/>
            <person name="Rivas-Marin E."/>
            <person name="Kohn T."/>
            <person name="Peeters S.H."/>
            <person name="Heuer A."/>
            <person name="Rast P."/>
            <person name="Oberbeckmann S."/>
            <person name="Bunk B."/>
            <person name="Jeske O."/>
            <person name="Meyerdierks A."/>
            <person name="Storesund J.E."/>
            <person name="Kallscheuer N."/>
            <person name="Luecker S."/>
            <person name="Lage O.M."/>
            <person name="Pohl T."/>
            <person name="Merkel B.J."/>
            <person name="Hornburger P."/>
            <person name="Mueller R.-W."/>
            <person name="Bruemmer F."/>
            <person name="Labrenz M."/>
            <person name="Spormann A.M."/>
            <person name="Op Den Camp H."/>
            <person name="Overmann J."/>
            <person name="Amann R."/>
            <person name="Jetten M.S.M."/>
            <person name="Mascher T."/>
            <person name="Medema M.H."/>
            <person name="Devos D.P."/>
            <person name="Kaster A.-K."/>
            <person name="Ovreas L."/>
            <person name="Rohde M."/>
            <person name="Galperin M.Y."/>
            <person name="Jogler C."/>
        </authorList>
    </citation>
    <scope>NUCLEOTIDE SEQUENCE [LARGE SCALE GENOMIC DNA]</scope>
    <source>
        <strain evidence="12 13">LF1</strain>
    </source>
</reference>
<accession>A0A5B1CMR2</accession>
<dbReference type="Pfam" id="PF00498">
    <property type="entry name" value="FHA"/>
    <property type="match status" value="1"/>
</dbReference>
<proteinExistence type="predicted"/>
<organism evidence="12 13">
    <name type="scientific">Rubripirellula obstinata</name>
    <dbReference type="NCBI Taxonomy" id="406547"/>
    <lineage>
        <taxon>Bacteria</taxon>
        <taxon>Pseudomonadati</taxon>
        <taxon>Planctomycetota</taxon>
        <taxon>Planctomycetia</taxon>
        <taxon>Pirellulales</taxon>
        <taxon>Pirellulaceae</taxon>
        <taxon>Rubripirellula</taxon>
    </lineage>
</organism>
<dbReference type="InterPro" id="IPR000253">
    <property type="entry name" value="FHA_dom"/>
</dbReference>
<dbReference type="InterPro" id="IPR029016">
    <property type="entry name" value="GAF-like_dom_sf"/>
</dbReference>
<feature type="region of interest" description="Disordered" evidence="9">
    <location>
        <begin position="162"/>
        <end position="182"/>
    </location>
</feature>
<dbReference type="InterPro" id="IPR008984">
    <property type="entry name" value="SMAD_FHA_dom_sf"/>
</dbReference>
<dbReference type="PROSITE" id="PS50109">
    <property type="entry name" value="HIS_KIN"/>
    <property type="match status" value="1"/>
</dbReference>
<dbReference type="InterPro" id="IPR036097">
    <property type="entry name" value="HisK_dim/P_sf"/>
</dbReference>
<dbReference type="InterPro" id="IPR005467">
    <property type="entry name" value="His_kinase_dom"/>
</dbReference>
<dbReference type="Gene3D" id="3.30.565.10">
    <property type="entry name" value="Histidine kinase-like ATPase, C-terminal domain"/>
    <property type="match status" value="1"/>
</dbReference>
<dbReference type="Gene3D" id="1.10.287.130">
    <property type="match status" value="1"/>
</dbReference>
<evidence type="ECO:0000256" key="1">
    <source>
        <dbReference type="ARBA" id="ARBA00000085"/>
    </source>
</evidence>
<dbReference type="SUPFAM" id="SSF55874">
    <property type="entry name" value="ATPase domain of HSP90 chaperone/DNA topoisomerase II/histidine kinase"/>
    <property type="match status" value="1"/>
</dbReference>
<dbReference type="SMART" id="SM00065">
    <property type="entry name" value="GAF"/>
    <property type="match status" value="1"/>
</dbReference>
<evidence type="ECO:0000256" key="9">
    <source>
        <dbReference type="SAM" id="MobiDB-lite"/>
    </source>
</evidence>
<dbReference type="PANTHER" id="PTHR43065:SF10">
    <property type="entry name" value="PEROXIDE STRESS-ACTIVATED HISTIDINE KINASE MAK3"/>
    <property type="match status" value="1"/>
</dbReference>
<dbReference type="CDD" id="cd00082">
    <property type="entry name" value="HisKA"/>
    <property type="match status" value="1"/>
</dbReference>
<dbReference type="GO" id="GO:0005524">
    <property type="term" value="F:ATP binding"/>
    <property type="evidence" value="ECO:0007669"/>
    <property type="project" value="UniProtKB-KW"/>
</dbReference>
<dbReference type="SMART" id="SM00388">
    <property type="entry name" value="HisKA"/>
    <property type="match status" value="1"/>
</dbReference>
<feature type="domain" description="FHA" evidence="10">
    <location>
        <begin position="23"/>
        <end position="73"/>
    </location>
</feature>
<gene>
    <name evidence="12" type="primary">kinE_2</name>
    <name evidence="12" type="ORF">LF1_37510</name>
</gene>